<sequence length="180" mass="20685">MALTQEECLVLMAIYQMPPHIVRHSLLVSKVALFLSQRLNALGEELNLSEVEAAALLHDITKKESFRTGEDHAASGERLLRSLGYPTIGEIVGRHIHLRGEMDPHRVTAEEIVNYADKRVRHEQVVTLRERFIDLQERYGKRSPLAASRIRSHEQKMYQLEEKIFCRLGLRPEDLADLLP</sequence>
<evidence type="ECO:0000313" key="2">
    <source>
        <dbReference type="EMBL" id="MBI2875607.1"/>
    </source>
</evidence>
<dbReference type="EMBL" id="JACPRF010000055">
    <property type="protein sequence ID" value="MBI2875607.1"/>
    <property type="molecule type" value="Genomic_DNA"/>
</dbReference>
<dbReference type="InterPro" id="IPR003607">
    <property type="entry name" value="HD/PDEase_dom"/>
</dbReference>
<organism evidence="2 3">
    <name type="scientific">Tectimicrobiota bacterium</name>
    <dbReference type="NCBI Taxonomy" id="2528274"/>
    <lineage>
        <taxon>Bacteria</taxon>
        <taxon>Pseudomonadati</taxon>
        <taxon>Nitrospinota/Tectimicrobiota group</taxon>
        <taxon>Candidatus Tectimicrobiota</taxon>
    </lineage>
</organism>
<evidence type="ECO:0000259" key="1">
    <source>
        <dbReference type="Pfam" id="PF01966"/>
    </source>
</evidence>
<dbReference type="Pfam" id="PF01966">
    <property type="entry name" value="HD"/>
    <property type="match status" value="1"/>
</dbReference>
<dbReference type="NCBIfam" id="TIGR00277">
    <property type="entry name" value="HDIG"/>
    <property type="match status" value="1"/>
</dbReference>
<dbReference type="InterPro" id="IPR006675">
    <property type="entry name" value="HDIG_dom"/>
</dbReference>
<dbReference type="Proteomes" id="UP000769766">
    <property type="component" value="Unassembled WGS sequence"/>
</dbReference>
<gene>
    <name evidence="2" type="ORF">HYY20_01855</name>
</gene>
<evidence type="ECO:0000313" key="3">
    <source>
        <dbReference type="Proteomes" id="UP000769766"/>
    </source>
</evidence>
<dbReference type="Gene3D" id="1.10.3210.10">
    <property type="entry name" value="Hypothetical protein af1432"/>
    <property type="match status" value="1"/>
</dbReference>
<dbReference type="AlphaFoldDB" id="A0A932FVT7"/>
<dbReference type="SUPFAM" id="SSF109604">
    <property type="entry name" value="HD-domain/PDEase-like"/>
    <property type="match status" value="1"/>
</dbReference>
<accession>A0A932FVT7</accession>
<dbReference type="InterPro" id="IPR006674">
    <property type="entry name" value="HD_domain"/>
</dbReference>
<reference evidence="2" key="1">
    <citation type="submission" date="2020-07" db="EMBL/GenBank/DDBJ databases">
        <title>Huge and variable diversity of episymbiotic CPR bacteria and DPANN archaea in groundwater ecosystems.</title>
        <authorList>
            <person name="He C.Y."/>
            <person name="Keren R."/>
            <person name="Whittaker M."/>
            <person name="Farag I.F."/>
            <person name="Doudna J."/>
            <person name="Cate J.H.D."/>
            <person name="Banfield J.F."/>
        </authorList>
    </citation>
    <scope>NUCLEOTIDE SEQUENCE</scope>
    <source>
        <strain evidence="2">NC_groundwater_672_Ag_B-0.1um_62_36</strain>
    </source>
</reference>
<name>A0A932FVT7_UNCTE</name>
<feature type="domain" description="HD" evidence="1">
    <location>
        <begin position="22"/>
        <end position="114"/>
    </location>
</feature>
<protein>
    <submittedName>
        <fullName evidence="2">HDIG domain-containing protein</fullName>
    </submittedName>
</protein>
<comment type="caution">
    <text evidence="2">The sequence shown here is derived from an EMBL/GenBank/DDBJ whole genome shotgun (WGS) entry which is preliminary data.</text>
</comment>
<dbReference type="CDD" id="cd00077">
    <property type="entry name" value="HDc"/>
    <property type="match status" value="1"/>
</dbReference>
<proteinExistence type="predicted"/>